<keyword evidence="3" id="KW-1185">Reference proteome</keyword>
<evidence type="ECO:0000259" key="1">
    <source>
        <dbReference type="Pfam" id="PF24491"/>
    </source>
</evidence>
<reference evidence="2 3" key="1">
    <citation type="journal article" date="2019" name="Int. J. Syst. Evol. Microbiol.">
        <title>The Global Catalogue of Microorganisms (GCM) 10K type strain sequencing project: providing services to taxonomists for standard genome sequencing and annotation.</title>
        <authorList>
            <consortium name="The Broad Institute Genomics Platform"/>
            <consortium name="The Broad Institute Genome Sequencing Center for Infectious Disease"/>
            <person name="Wu L."/>
            <person name="Ma J."/>
        </authorList>
    </citation>
    <scope>NUCLEOTIDE SEQUENCE [LARGE SCALE GENOMIC DNA]</scope>
    <source>
        <strain evidence="2 3">JCM 13008</strain>
    </source>
</reference>
<protein>
    <recommendedName>
        <fullName evidence="1">DUF7586 domain-containing protein</fullName>
    </recommendedName>
</protein>
<comment type="caution">
    <text evidence="2">The sequence shown here is derived from an EMBL/GenBank/DDBJ whole genome shotgun (WGS) entry which is preliminary data.</text>
</comment>
<dbReference type="Proteomes" id="UP001501581">
    <property type="component" value="Unassembled WGS sequence"/>
</dbReference>
<accession>A0ABN1TQ97</accession>
<organism evidence="2 3">
    <name type="scientific">Nocardioides dubius</name>
    <dbReference type="NCBI Taxonomy" id="317019"/>
    <lineage>
        <taxon>Bacteria</taxon>
        <taxon>Bacillati</taxon>
        <taxon>Actinomycetota</taxon>
        <taxon>Actinomycetes</taxon>
        <taxon>Propionibacteriales</taxon>
        <taxon>Nocardioidaceae</taxon>
        <taxon>Nocardioides</taxon>
    </lineage>
</organism>
<name>A0ABN1TQ97_9ACTN</name>
<gene>
    <name evidence="2" type="ORF">GCM10009668_12640</name>
</gene>
<evidence type="ECO:0000313" key="2">
    <source>
        <dbReference type="EMBL" id="GAA1097206.1"/>
    </source>
</evidence>
<proteinExistence type="predicted"/>
<evidence type="ECO:0000313" key="3">
    <source>
        <dbReference type="Proteomes" id="UP001501581"/>
    </source>
</evidence>
<dbReference type="Pfam" id="PF24491">
    <property type="entry name" value="DUF7586"/>
    <property type="match status" value="1"/>
</dbReference>
<feature type="domain" description="DUF7586" evidence="1">
    <location>
        <begin position="2"/>
        <end position="77"/>
    </location>
</feature>
<sequence>MSELLGVWYWGATEHVLAWEGDELVTRVAGTAVWKHRVRAGELIGVAGYQDGERLLVTRRADGSVHHLDLATFVLTRVPYDPTAPIPGGLGGQ</sequence>
<dbReference type="EMBL" id="BAAALG010000004">
    <property type="protein sequence ID" value="GAA1097206.1"/>
    <property type="molecule type" value="Genomic_DNA"/>
</dbReference>
<dbReference type="InterPro" id="IPR056008">
    <property type="entry name" value="DUF7586"/>
</dbReference>